<evidence type="ECO:0000256" key="1">
    <source>
        <dbReference type="SAM" id="SignalP"/>
    </source>
</evidence>
<evidence type="ECO:0000313" key="3">
    <source>
        <dbReference type="Proteomes" id="UP000646827"/>
    </source>
</evidence>
<dbReference type="EMBL" id="JAEPRB010000039">
    <property type="protein sequence ID" value="KAG2224653.1"/>
    <property type="molecule type" value="Genomic_DNA"/>
</dbReference>
<keyword evidence="3" id="KW-1185">Reference proteome</keyword>
<accession>A0A8H7SAV4</accession>
<feature type="signal peptide" evidence="1">
    <location>
        <begin position="1"/>
        <end position="26"/>
    </location>
</feature>
<comment type="caution">
    <text evidence="2">The sequence shown here is derived from an EMBL/GenBank/DDBJ whole genome shotgun (WGS) entry which is preliminary data.</text>
</comment>
<gene>
    <name evidence="2" type="ORF">INT45_007898</name>
</gene>
<organism evidence="2 3">
    <name type="scientific">Circinella minor</name>
    <dbReference type="NCBI Taxonomy" id="1195481"/>
    <lineage>
        <taxon>Eukaryota</taxon>
        <taxon>Fungi</taxon>
        <taxon>Fungi incertae sedis</taxon>
        <taxon>Mucoromycota</taxon>
        <taxon>Mucoromycotina</taxon>
        <taxon>Mucoromycetes</taxon>
        <taxon>Mucorales</taxon>
        <taxon>Lichtheimiaceae</taxon>
        <taxon>Circinella</taxon>
    </lineage>
</organism>
<evidence type="ECO:0000313" key="2">
    <source>
        <dbReference type="EMBL" id="KAG2224653.1"/>
    </source>
</evidence>
<reference evidence="2 3" key="1">
    <citation type="submission" date="2020-12" db="EMBL/GenBank/DDBJ databases">
        <title>Metabolic potential, ecology and presence of endohyphal bacteria is reflected in genomic diversity of Mucoromycotina.</title>
        <authorList>
            <person name="Muszewska A."/>
            <person name="Okrasinska A."/>
            <person name="Steczkiewicz K."/>
            <person name="Drgas O."/>
            <person name="Orlowska M."/>
            <person name="Perlinska-Lenart U."/>
            <person name="Aleksandrzak-Piekarczyk T."/>
            <person name="Szatraj K."/>
            <person name="Zielenkiewicz U."/>
            <person name="Pilsyk S."/>
            <person name="Malc E."/>
            <person name="Mieczkowski P."/>
            <person name="Kruszewska J.S."/>
            <person name="Biernat P."/>
            <person name="Pawlowska J."/>
        </authorList>
    </citation>
    <scope>NUCLEOTIDE SEQUENCE [LARGE SCALE GENOMIC DNA]</scope>
    <source>
        <strain evidence="2 3">CBS 142.35</strain>
    </source>
</reference>
<dbReference type="Proteomes" id="UP000646827">
    <property type="component" value="Unassembled WGS sequence"/>
</dbReference>
<sequence length="152" mass="16712">MQIKYATTIFSAVFLLLQVSIPMVDAIPVEQIDSSQGSGLKSAFKVDKRQTETPNQIIDQGFADYDTCVKSSSPFSEAKCFELSFGAIFVSSLTETVHNDNTDEAQGDFKNLVIDMVDNTEICVKNTSPENIDTDCLTEFHNLLVDVATANK</sequence>
<dbReference type="AlphaFoldDB" id="A0A8H7SAV4"/>
<feature type="chain" id="PRO_5034637427" evidence="1">
    <location>
        <begin position="27"/>
        <end position="152"/>
    </location>
</feature>
<name>A0A8H7SAV4_9FUNG</name>
<protein>
    <submittedName>
        <fullName evidence="2">Uncharacterized protein</fullName>
    </submittedName>
</protein>
<keyword evidence="1" id="KW-0732">Signal</keyword>
<dbReference type="OrthoDB" id="10366708at2759"/>
<proteinExistence type="predicted"/>